<name>A0A0E9UGC6_ANGAN</name>
<dbReference type="EMBL" id="GBXM01044544">
    <property type="protein sequence ID" value="JAH64033.1"/>
    <property type="molecule type" value="Transcribed_RNA"/>
</dbReference>
<organism evidence="1">
    <name type="scientific">Anguilla anguilla</name>
    <name type="common">European freshwater eel</name>
    <name type="synonym">Muraena anguilla</name>
    <dbReference type="NCBI Taxonomy" id="7936"/>
    <lineage>
        <taxon>Eukaryota</taxon>
        <taxon>Metazoa</taxon>
        <taxon>Chordata</taxon>
        <taxon>Craniata</taxon>
        <taxon>Vertebrata</taxon>
        <taxon>Euteleostomi</taxon>
        <taxon>Actinopterygii</taxon>
        <taxon>Neopterygii</taxon>
        <taxon>Teleostei</taxon>
        <taxon>Anguilliformes</taxon>
        <taxon>Anguillidae</taxon>
        <taxon>Anguilla</taxon>
    </lineage>
</organism>
<reference evidence="1" key="1">
    <citation type="submission" date="2014-11" db="EMBL/GenBank/DDBJ databases">
        <authorList>
            <person name="Amaro Gonzalez C."/>
        </authorList>
    </citation>
    <scope>NUCLEOTIDE SEQUENCE</scope>
</reference>
<proteinExistence type="predicted"/>
<accession>A0A0E9UGC6</accession>
<reference evidence="1" key="2">
    <citation type="journal article" date="2015" name="Fish Shellfish Immunol.">
        <title>Early steps in the European eel (Anguilla anguilla)-Vibrio vulnificus interaction in the gills: Role of the RtxA13 toxin.</title>
        <authorList>
            <person name="Callol A."/>
            <person name="Pajuelo D."/>
            <person name="Ebbesson L."/>
            <person name="Teles M."/>
            <person name="MacKenzie S."/>
            <person name="Amaro C."/>
        </authorList>
    </citation>
    <scope>NUCLEOTIDE SEQUENCE</scope>
</reference>
<protein>
    <submittedName>
        <fullName evidence="1">Uncharacterized protein</fullName>
    </submittedName>
</protein>
<evidence type="ECO:0000313" key="1">
    <source>
        <dbReference type="EMBL" id="JAH64033.1"/>
    </source>
</evidence>
<dbReference type="AlphaFoldDB" id="A0A0E9UGC6"/>
<sequence length="20" mass="2328">MLQILWHLEVLLGLLPKVPD</sequence>